<gene>
    <name evidence="6" type="ORF">PLESHI_03426</name>
</gene>
<dbReference type="PATRIC" id="fig|1315976.3.peg.661"/>
<proteinExistence type="inferred from homology"/>
<dbReference type="HOGENOM" id="CLU_039613_39_0_6"/>
<evidence type="ECO:0000256" key="3">
    <source>
        <dbReference type="ARBA" id="ARBA00023125"/>
    </source>
</evidence>
<dbReference type="Pfam" id="PF00126">
    <property type="entry name" value="HTH_1"/>
    <property type="match status" value="1"/>
</dbReference>
<dbReference type="InterPro" id="IPR050389">
    <property type="entry name" value="LysR-type_TF"/>
</dbReference>
<evidence type="ECO:0000313" key="6">
    <source>
        <dbReference type="EMBL" id="EON89847.1"/>
    </source>
</evidence>
<dbReference type="PANTHER" id="PTHR30118">
    <property type="entry name" value="HTH-TYPE TRANSCRIPTIONAL REGULATOR LEUO-RELATED"/>
    <property type="match status" value="1"/>
</dbReference>
<dbReference type="Proteomes" id="UP000014012">
    <property type="component" value="Unassembled WGS sequence"/>
</dbReference>
<dbReference type="EMBL" id="AQQO01000025">
    <property type="protein sequence ID" value="EON89847.1"/>
    <property type="molecule type" value="Genomic_DNA"/>
</dbReference>
<evidence type="ECO:0000256" key="4">
    <source>
        <dbReference type="ARBA" id="ARBA00023163"/>
    </source>
</evidence>
<evidence type="ECO:0000256" key="2">
    <source>
        <dbReference type="ARBA" id="ARBA00023015"/>
    </source>
</evidence>
<evidence type="ECO:0000259" key="5">
    <source>
        <dbReference type="PROSITE" id="PS50931"/>
    </source>
</evidence>
<dbReference type="InterPro" id="IPR005119">
    <property type="entry name" value="LysR_subst-bd"/>
</dbReference>
<dbReference type="InterPro" id="IPR000847">
    <property type="entry name" value="LysR_HTH_N"/>
</dbReference>
<organism evidence="6 7">
    <name type="scientific">Plesiomonas shigelloides 302-73</name>
    <dbReference type="NCBI Taxonomy" id="1315976"/>
    <lineage>
        <taxon>Bacteria</taxon>
        <taxon>Pseudomonadati</taxon>
        <taxon>Pseudomonadota</taxon>
        <taxon>Gammaproteobacteria</taxon>
        <taxon>Enterobacterales</taxon>
        <taxon>Enterobacteriaceae</taxon>
        <taxon>Plesiomonas</taxon>
    </lineage>
</organism>
<dbReference type="RefSeq" id="WP_010862319.1">
    <property type="nucleotide sequence ID" value="NZ_KB944507.1"/>
</dbReference>
<dbReference type="PANTHER" id="PTHR30118:SF6">
    <property type="entry name" value="HTH-TYPE TRANSCRIPTIONAL REGULATOR LEUO"/>
    <property type="match status" value="1"/>
</dbReference>
<keyword evidence="2" id="KW-0805">Transcription regulation</keyword>
<dbReference type="Pfam" id="PF03466">
    <property type="entry name" value="LysR_substrate"/>
    <property type="match status" value="1"/>
</dbReference>
<accession>R8AU37</accession>
<evidence type="ECO:0000256" key="1">
    <source>
        <dbReference type="ARBA" id="ARBA00009437"/>
    </source>
</evidence>
<protein>
    <submittedName>
        <fullName evidence="6">Transcriptional regulator</fullName>
    </submittedName>
</protein>
<dbReference type="InterPro" id="IPR036388">
    <property type="entry name" value="WH-like_DNA-bd_sf"/>
</dbReference>
<sequence>MHPVRHTDLNLFRVFDRVMTTEGISSAAERLDMTPAAVSQSIKRLSEIIGEPLFRRKGRGIVPTARALSLHREVREALHIVERSLLVSQDFDPTRSQRVFRIASHPDLDMILLPPLLQHLSRTAPYCMIESVPGLLDESSRQLALRQHNIDLVIASTPIEERGFYNAALLEMEMRVVCRHDHPRIRGQLSFEQFFAEEHVVWDIRRKDDWVIRSLTKHALPARRIAYESNALLTALAMVSQTDWLCVTSLRHLAKMRQALQLQDFAIPWESDPCPVFINWHQPPGRDLGLEWLLTQIRHVISAENLPL</sequence>
<comment type="similarity">
    <text evidence="1">Belongs to the LysR transcriptional regulatory family.</text>
</comment>
<dbReference type="GO" id="GO:0003677">
    <property type="term" value="F:DNA binding"/>
    <property type="evidence" value="ECO:0007669"/>
    <property type="project" value="UniProtKB-KW"/>
</dbReference>
<comment type="caution">
    <text evidence="6">The sequence shown here is derived from an EMBL/GenBank/DDBJ whole genome shotgun (WGS) entry which is preliminary data.</text>
</comment>
<keyword evidence="3" id="KW-0238">DNA-binding</keyword>
<dbReference type="Gene3D" id="1.10.10.10">
    <property type="entry name" value="Winged helix-like DNA-binding domain superfamily/Winged helix DNA-binding domain"/>
    <property type="match status" value="1"/>
</dbReference>
<dbReference type="SUPFAM" id="SSF53850">
    <property type="entry name" value="Periplasmic binding protein-like II"/>
    <property type="match status" value="1"/>
</dbReference>
<dbReference type="OrthoDB" id="8557381at2"/>
<dbReference type="PROSITE" id="PS50931">
    <property type="entry name" value="HTH_LYSR"/>
    <property type="match status" value="1"/>
</dbReference>
<name>R8AU37_PLESH</name>
<feature type="domain" description="HTH lysR-type" evidence="5">
    <location>
        <begin position="7"/>
        <end position="64"/>
    </location>
</feature>
<reference evidence="6 7" key="1">
    <citation type="journal article" date="2013" name="Genome Announc.">
        <title>Genome Sequence of Plesiomonas shigelloides Strain 302-73 (Serotype O1).</title>
        <authorList>
            <person name="Pique N."/>
            <person name="Aquilini E."/>
            <person name="Alioto T."/>
            <person name="Minana-Galbis D."/>
            <person name="Tomas J.M."/>
        </authorList>
    </citation>
    <scope>NUCLEOTIDE SEQUENCE [LARGE SCALE GENOMIC DNA]</scope>
    <source>
        <strain evidence="6 7">302-73</strain>
    </source>
</reference>
<dbReference type="AlphaFoldDB" id="R8AU37"/>
<keyword evidence="7" id="KW-1185">Reference proteome</keyword>
<keyword evidence="4" id="KW-0804">Transcription</keyword>
<dbReference type="GO" id="GO:0003700">
    <property type="term" value="F:DNA-binding transcription factor activity"/>
    <property type="evidence" value="ECO:0007669"/>
    <property type="project" value="InterPro"/>
</dbReference>
<dbReference type="SUPFAM" id="SSF46785">
    <property type="entry name" value="Winged helix' DNA-binding domain"/>
    <property type="match status" value="1"/>
</dbReference>
<dbReference type="Gene3D" id="3.40.190.10">
    <property type="entry name" value="Periplasmic binding protein-like II"/>
    <property type="match status" value="2"/>
</dbReference>
<evidence type="ECO:0000313" key="7">
    <source>
        <dbReference type="Proteomes" id="UP000014012"/>
    </source>
</evidence>
<dbReference type="InterPro" id="IPR036390">
    <property type="entry name" value="WH_DNA-bd_sf"/>
</dbReference>